<comment type="caution">
    <text evidence="1">The sequence shown here is derived from an EMBL/GenBank/DDBJ whole genome shotgun (WGS) entry which is preliminary data.</text>
</comment>
<dbReference type="Proteomes" id="UP000663852">
    <property type="component" value="Unassembled WGS sequence"/>
</dbReference>
<dbReference type="EMBL" id="CAJNOR010001997">
    <property type="protein sequence ID" value="CAF1232420.1"/>
    <property type="molecule type" value="Genomic_DNA"/>
</dbReference>
<dbReference type="AlphaFoldDB" id="A0A814RN28"/>
<evidence type="ECO:0000313" key="3">
    <source>
        <dbReference type="Proteomes" id="UP000663828"/>
    </source>
</evidence>
<dbReference type="OrthoDB" id="10045510at2759"/>
<protein>
    <recommendedName>
        <fullName evidence="5">CCHC-type domain-containing protein</fullName>
    </recommendedName>
</protein>
<organism evidence="1 4">
    <name type="scientific">Adineta ricciae</name>
    <name type="common">Rotifer</name>
    <dbReference type="NCBI Taxonomy" id="249248"/>
    <lineage>
        <taxon>Eukaryota</taxon>
        <taxon>Metazoa</taxon>
        <taxon>Spiralia</taxon>
        <taxon>Gnathifera</taxon>
        <taxon>Rotifera</taxon>
        <taxon>Eurotatoria</taxon>
        <taxon>Bdelloidea</taxon>
        <taxon>Adinetida</taxon>
        <taxon>Adinetidae</taxon>
        <taxon>Adineta</taxon>
    </lineage>
</organism>
<keyword evidence="3" id="KW-1185">Reference proteome</keyword>
<name>A0A814RN28_ADIRI</name>
<dbReference type="EMBL" id="CAJNOJ010000111">
    <property type="protein sequence ID" value="CAF1135537.1"/>
    <property type="molecule type" value="Genomic_DNA"/>
</dbReference>
<accession>A0A814RN28</accession>
<dbReference type="Proteomes" id="UP000663828">
    <property type="component" value="Unassembled WGS sequence"/>
</dbReference>
<reference evidence="1" key="1">
    <citation type="submission" date="2021-02" db="EMBL/GenBank/DDBJ databases">
        <authorList>
            <person name="Nowell W R."/>
        </authorList>
    </citation>
    <scope>NUCLEOTIDE SEQUENCE</scope>
</reference>
<evidence type="ECO:0000313" key="1">
    <source>
        <dbReference type="EMBL" id="CAF1135537.1"/>
    </source>
</evidence>
<evidence type="ECO:0000313" key="2">
    <source>
        <dbReference type="EMBL" id="CAF1232420.1"/>
    </source>
</evidence>
<proteinExistence type="predicted"/>
<gene>
    <name evidence="1" type="ORF">EDS130_LOCUS21800</name>
    <name evidence="2" type="ORF">XAT740_LOCUS25296</name>
</gene>
<sequence length="392" mass="43946">MSNERYTKSSTLSQPKPAIRLIIKKAKQNHTFNYQQQSYDTPTTATEARVLILASNSSSPNLTNINVNTSLMSPEIPPAPQSADPDRDVLNDPISGEAKAFAQSRYPYPAFILRFSTPHIDDKTNYRRIMVNIWSKSILGLIYNLQPLPAIPPQLSLIIENVSLSINFIEFTNGIKSTYSSVTNVIRLKNKPQSPIKLVKLEFMDNEQRDELLNGGKIFINSLTYDVDEYLGPARVLICSKCMGIGHFRKQCQQEHDTCNKCGNITSDLKNHLANCTQLKCKHCKGDHMANEMKCPVIKQFRANVTRCLLAPVAQAIPHYNLHDMSSANFLALLPAQRTTIFKPVTHRTTPSSTSYNWPAGTNPAQSMMNNKIDVLIKSLEQVQLSPNNISN</sequence>
<evidence type="ECO:0000313" key="4">
    <source>
        <dbReference type="Proteomes" id="UP000663852"/>
    </source>
</evidence>
<evidence type="ECO:0008006" key="5">
    <source>
        <dbReference type="Google" id="ProtNLM"/>
    </source>
</evidence>